<dbReference type="InterPro" id="IPR029058">
    <property type="entry name" value="AB_hydrolase_fold"/>
</dbReference>
<dbReference type="InterPro" id="IPR050955">
    <property type="entry name" value="Plant_Biomass_Hydrol_Est"/>
</dbReference>
<accession>A0A517SV92</accession>
<evidence type="ECO:0000313" key="3">
    <source>
        <dbReference type="EMBL" id="QDT60046.1"/>
    </source>
</evidence>
<gene>
    <name evidence="3" type="ORF">SV7mr_25630</name>
</gene>
<dbReference type="RefSeq" id="WP_419188428.1">
    <property type="nucleotide sequence ID" value="NZ_CP036272.1"/>
</dbReference>
<keyword evidence="1" id="KW-0732">Signal</keyword>
<dbReference type="Proteomes" id="UP000315003">
    <property type="component" value="Chromosome"/>
</dbReference>
<organism evidence="3 4">
    <name type="scientific">Stieleria bergensis</name>
    <dbReference type="NCBI Taxonomy" id="2528025"/>
    <lineage>
        <taxon>Bacteria</taxon>
        <taxon>Pseudomonadati</taxon>
        <taxon>Planctomycetota</taxon>
        <taxon>Planctomycetia</taxon>
        <taxon>Pirellulales</taxon>
        <taxon>Pirellulaceae</taxon>
        <taxon>Stieleria</taxon>
    </lineage>
</organism>
<evidence type="ECO:0000313" key="4">
    <source>
        <dbReference type="Proteomes" id="UP000315003"/>
    </source>
</evidence>
<feature type="domain" description="Peptidase S9 prolyl oligopeptidase catalytic" evidence="2">
    <location>
        <begin position="226"/>
        <end position="375"/>
    </location>
</feature>
<dbReference type="EMBL" id="CP036272">
    <property type="protein sequence ID" value="QDT60046.1"/>
    <property type="molecule type" value="Genomic_DNA"/>
</dbReference>
<evidence type="ECO:0000259" key="2">
    <source>
        <dbReference type="Pfam" id="PF00326"/>
    </source>
</evidence>
<dbReference type="GO" id="GO:0008236">
    <property type="term" value="F:serine-type peptidase activity"/>
    <property type="evidence" value="ECO:0007669"/>
    <property type="project" value="InterPro"/>
</dbReference>
<dbReference type="Gene3D" id="3.40.50.1820">
    <property type="entry name" value="alpha/beta hydrolase"/>
    <property type="match status" value="1"/>
</dbReference>
<evidence type="ECO:0000256" key="1">
    <source>
        <dbReference type="ARBA" id="ARBA00022729"/>
    </source>
</evidence>
<protein>
    <submittedName>
        <fullName evidence="3">Prolyl oligopeptidase family protein</fullName>
    </submittedName>
</protein>
<dbReference type="Pfam" id="PF00326">
    <property type="entry name" value="Peptidase_S9"/>
    <property type="match status" value="1"/>
</dbReference>
<dbReference type="PANTHER" id="PTHR43037">
    <property type="entry name" value="UNNAMED PRODUCT-RELATED"/>
    <property type="match status" value="1"/>
</dbReference>
<dbReference type="GO" id="GO:0006508">
    <property type="term" value="P:proteolysis"/>
    <property type="evidence" value="ECO:0007669"/>
    <property type="project" value="InterPro"/>
</dbReference>
<reference evidence="3 4" key="1">
    <citation type="submission" date="2019-02" db="EMBL/GenBank/DDBJ databases">
        <title>Deep-cultivation of Planctomycetes and their phenomic and genomic characterization uncovers novel biology.</title>
        <authorList>
            <person name="Wiegand S."/>
            <person name="Jogler M."/>
            <person name="Boedeker C."/>
            <person name="Pinto D."/>
            <person name="Vollmers J."/>
            <person name="Rivas-Marin E."/>
            <person name="Kohn T."/>
            <person name="Peeters S.H."/>
            <person name="Heuer A."/>
            <person name="Rast P."/>
            <person name="Oberbeckmann S."/>
            <person name="Bunk B."/>
            <person name="Jeske O."/>
            <person name="Meyerdierks A."/>
            <person name="Storesund J.E."/>
            <person name="Kallscheuer N."/>
            <person name="Luecker S."/>
            <person name="Lage O.M."/>
            <person name="Pohl T."/>
            <person name="Merkel B.J."/>
            <person name="Hornburger P."/>
            <person name="Mueller R.-W."/>
            <person name="Bruemmer F."/>
            <person name="Labrenz M."/>
            <person name="Spormann A.M."/>
            <person name="Op den Camp H."/>
            <person name="Overmann J."/>
            <person name="Amann R."/>
            <person name="Jetten M.S.M."/>
            <person name="Mascher T."/>
            <person name="Medema M.H."/>
            <person name="Devos D.P."/>
            <person name="Kaster A.-K."/>
            <person name="Ovreas L."/>
            <person name="Rohde M."/>
            <person name="Galperin M.Y."/>
            <person name="Jogler C."/>
        </authorList>
    </citation>
    <scope>NUCLEOTIDE SEQUENCE [LARGE SCALE GENOMIC DNA]</scope>
    <source>
        <strain evidence="3 4">SV_7m_r</strain>
    </source>
</reference>
<dbReference type="PANTHER" id="PTHR43037:SF1">
    <property type="entry name" value="BLL1128 PROTEIN"/>
    <property type="match status" value="1"/>
</dbReference>
<proteinExistence type="predicted"/>
<keyword evidence="4" id="KW-1185">Reference proteome</keyword>
<dbReference type="AlphaFoldDB" id="A0A517SV92"/>
<dbReference type="SUPFAM" id="SSF53474">
    <property type="entry name" value="alpha/beta-Hydrolases"/>
    <property type="match status" value="1"/>
</dbReference>
<dbReference type="InterPro" id="IPR001375">
    <property type="entry name" value="Peptidase_S9_cat"/>
</dbReference>
<sequence>MSLLRLPTLLFIVLALSLNLPLGLEVQGQGTLKKLPPAGVDIPANEREALAAHVKSLRGKLAAQAEQSPDFPQWSPDVEVLIRAVDLALTQNLFFKKSQANDAKKLLDLADQRLKAAISGERGLKLIGYSASKRDQPQMLVAGYVSKIDHSVQPYGVVLPRDFTLADAKQASRLDVWLHGRGDTKTEIPFLMERLTKPGQYTPDETIVLHPFGRHCNAFKFAGEVDVFEAMDDLKRRVAIDRHRTSIRGFSMGGAGVWHLSVHYPATWFASNPGAGFVDTLVYQGWQDKTPFPLNATNRKLLHLYDVLPWAANLRNTNLIAYSGEIDKQRKAADRVVAKCKELNVPYEYVIGKGMGHKIDPPSQKIIDAQLAQWAGQASQAARDIDFTTYSLRYANAGWLTIEGMQEHWTPANVKASLDTKNGVVNVATTGVTALSIDLKEINEFASRGEVRLVLNGKAWIVEDDDEAQGFQCLVRQTTPGQWAQINPSDLGLAKRPGLQGPIDDAFCDKFIVVLPSKPAQHGDVQRWIEREYKYFQSRWQRLMRGKFNVVRDVDLTPAQIEQCHLICFGDFTSNLYLAKVASQIPVSWDDKSVKVAGTQYEASEHAPAFCYPNPANPNRYLVVNSGMTFREFSNTSNSRQIAMLPDWAVLDVTETNDAIYAGGIAEQGFFDENWKVK</sequence>
<name>A0A517SV92_9BACT</name>